<dbReference type="KEGG" id="pnd:Pla175_18430"/>
<dbReference type="RefSeq" id="WP_145283413.1">
    <property type="nucleotide sequence ID" value="NZ_CP036291.1"/>
</dbReference>
<accession>A0A518DAF6</accession>
<evidence type="ECO:0000313" key="3">
    <source>
        <dbReference type="Proteomes" id="UP000317429"/>
    </source>
</evidence>
<feature type="compositionally biased region" description="Low complexity" evidence="1">
    <location>
        <begin position="203"/>
        <end position="217"/>
    </location>
</feature>
<organism evidence="2 3">
    <name type="scientific">Pirellulimonas nuda</name>
    <dbReference type="NCBI Taxonomy" id="2528009"/>
    <lineage>
        <taxon>Bacteria</taxon>
        <taxon>Pseudomonadati</taxon>
        <taxon>Planctomycetota</taxon>
        <taxon>Planctomycetia</taxon>
        <taxon>Pirellulales</taxon>
        <taxon>Lacipirellulaceae</taxon>
        <taxon>Pirellulimonas</taxon>
    </lineage>
</organism>
<dbReference type="Pfam" id="PF05991">
    <property type="entry name" value="NYN_YacP"/>
    <property type="match status" value="1"/>
</dbReference>
<dbReference type="OrthoDB" id="286832at2"/>
<proteinExistence type="predicted"/>
<reference evidence="2 3" key="1">
    <citation type="submission" date="2019-02" db="EMBL/GenBank/DDBJ databases">
        <title>Deep-cultivation of Planctomycetes and their phenomic and genomic characterization uncovers novel biology.</title>
        <authorList>
            <person name="Wiegand S."/>
            <person name="Jogler M."/>
            <person name="Boedeker C."/>
            <person name="Pinto D."/>
            <person name="Vollmers J."/>
            <person name="Rivas-Marin E."/>
            <person name="Kohn T."/>
            <person name="Peeters S.H."/>
            <person name="Heuer A."/>
            <person name="Rast P."/>
            <person name="Oberbeckmann S."/>
            <person name="Bunk B."/>
            <person name="Jeske O."/>
            <person name="Meyerdierks A."/>
            <person name="Storesund J.E."/>
            <person name="Kallscheuer N."/>
            <person name="Luecker S."/>
            <person name="Lage O.M."/>
            <person name="Pohl T."/>
            <person name="Merkel B.J."/>
            <person name="Hornburger P."/>
            <person name="Mueller R.-W."/>
            <person name="Bruemmer F."/>
            <person name="Labrenz M."/>
            <person name="Spormann A.M."/>
            <person name="Op den Camp H."/>
            <person name="Overmann J."/>
            <person name="Amann R."/>
            <person name="Jetten M.S.M."/>
            <person name="Mascher T."/>
            <person name="Medema M.H."/>
            <person name="Devos D.P."/>
            <person name="Kaster A.-K."/>
            <person name="Ovreas L."/>
            <person name="Rohde M."/>
            <person name="Galperin M.Y."/>
            <person name="Jogler C."/>
        </authorList>
    </citation>
    <scope>NUCLEOTIDE SEQUENCE [LARGE SCALE GENOMIC DNA]</scope>
    <source>
        <strain evidence="2 3">Pla175</strain>
    </source>
</reference>
<gene>
    <name evidence="2" type="ORF">Pla175_18430</name>
</gene>
<dbReference type="PANTHER" id="PTHR34547:SF1">
    <property type="entry name" value="YACP-LIKE NYN DOMAIN PROTEIN"/>
    <property type="match status" value="1"/>
</dbReference>
<dbReference type="AlphaFoldDB" id="A0A518DAF6"/>
<evidence type="ECO:0000256" key="1">
    <source>
        <dbReference type="SAM" id="MobiDB-lite"/>
    </source>
</evidence>
<feature type="region of interest" description="Disordered" evidence="1">
    <location>
        <begin position="169"/>
        <end position="226"/>
    </location>
</feature>
<dbReference type="InterPro" id="IPR010298">
    <property type="entry name" value="YacP-like"/>
</dbReference>
<sequence length="226" mass="24881">MFLIDGYNLLHAAGVFAQGQAAGTLQAEREALLAMLAGRLTAKQRRVTTIVFDAAGAPPGLPDTATHESIKIRYARGYEDADALLEEIIEQHRAPKGMVVVSSDHRVQRAARSRGARWVDSEQWVRELPRVKKRNPSDRLENAPGIGDAAYWAEQFSDAETIAALEHAAAEEARRKGSVPRRPPEDPKQPLPPKKPKKEQQRFGEGIFEGFPPGYGEDLLDGPDIS</sequence>
<dbReference type="EMBL" id="CP036291">
    <property type="protein sequence ID" value="QDU88465.1"/>
    <property type="molecule type" value="Genomic_DNA"/>
</dbReference>
<keyword evidence="3" id="KW-1185">Reference proteome</keyword>
<name>A0A518DAF6_9BACT</name>
<evidence type="ECO:0000313" key="2">
    <source>
        <dbReference type="EMBL" id="QDU88465.1"/>
    </source>
</evidence>
<dbReference type="Proteomes" id="UP000317429">
    <property type="component" value="Chromosome"/>
</dbReference>
<dbReference type="PANTHER" id="PTHR34547">
    <property type="entry name" value="YACP-LIKE NYN DOMAIN PROTEIN"/>
    <property type="match status" value="1"/>
</dbReference>
<protein>
    <submittedName>
        <fullName evidence="2">YacP-like NYN domain protein</fullName>
    </submittedName>
</protein>